<protein>
    <submittedName>
        <fullName evidence="2">VanZ like family protein</fullName>
    </submittedName>
</protein>
<keyword evidence="3" id="KW-1185">Reference proteome</keyword>
<dbReference type="Pfam" id="PF04892">
    <property type="entry name" value="VanZ"/>
    <property type="match status" value="1"/>
</dbReference>
<gene>
    <name evidence="2" type="ORF">SAMN05216245_10567</name>
</gene>
<dbReference type="InterPro" id="IPR006976">
    <property type="entry name" value="VanZ-like"/>
</dbReference>
<dbReference type="OrthoDB" id="291892at2"/>
<evidence type="ECO:0000259" key="1">
    <source>
        <dbReference type="Pfam" id="PF04892"/>
    </source>
</evidence>
<sequence>MRTLYGIAALAFTGFIFYNSSLPAPVSDETSYYFVNLVAWINAFLDKPVPLPEMNHYIRKTAHFTEYFVQALLLCNAFYTDRTDRKNSRGCILFLSLLTAVLDEYIQLFSPGRSGQVTDILLDFSGGFSGWLSFQLWKRIKR</sequence>
<evidence type="ECO:0000313" key="3">
    <source>
        <dbReference type="Proteomes" id="UP000198896"/>
    </source>
</evidence>
<feature type="domain" description="VanZ-like" evidence="1">
    <location>
        <begin position="8"/>
        <end position="137"/>
    </location>
</feature>
<proteinExistence type="predicted"/>
<dbReference type="Proteomes" id="UP000198896">
    <property type="component" value="Unassembled WGS sequence"/>
</dbReference>
<dbReference type="NCBIfam" id="NF037970">
    <property type="entry name" value="vanZ_1"/>
    <property type="match status" value="1"/>
</dbReference>
<dbReference type="RefSeq" id="WP_093913250.1">
    <property type="nucleotide sequence ID" value="NZ_FONL01000005.1"/>
</dbReference>
<dbReference type="EMBL" id="FONL01000005">
    <property type="protein sequence ID" value="SFE39480.1"/>
    <property type="molecule type" value="Genomic_DNA"/>
</dbReference>
<organism evidence="2 3">
    <name type="scientific">Succiniclasticum ruminis DSM 9236</name>
    <dbReference type="NCBI Taxonomy" id="1123323"/>
    <lineage>
        <taxon>Bacteria</taxon>
        <taxon>Bacillati</taxon>
        <taxon>Bacillota</taxon>
        <taxon>Negativicutes</taxon>
        <taxon>Acidaminococcales</taxon>
        <taxon>Acidaminococcaceae</taxon>
        <taxon>Succiniclasticum</taxon>
    </lineage>
</organism>
<accession>A0A1I2A9I0</accession>
<evidence type="ECO:0000313" key="2">
    <source>
        <dbReference type="EMBL" id="SFE39480.1"/>
    </source>
</evidence>
<dbReference type="STRING" id="1123323.SAMN05216245_10567"/>
<name>A0A1I2A9I0_9FIRM</name>
<dbReference type="AlphaFoldDB" id="A0A1I2A9I0"/>
<reference evidence="2 3" key="1">
    <citation type="submission" date="2016-10" db="EMBL/GenBank/DDBJ databases">
        <authorList>
            <person name="de Groot N.N."/>
        </authorList>
    </citation>
    <scope>NUCLEOTIDE SEQUENCE [LARGE SCALE GENOMIC DNA]</scope>
    <source>
        <strain evidence="2 3">DSM 9236</strain>
    </source>
</reference>